<comment type="similarity">
    <text evidence="1">Belongs to the WD repeat DDB2/WDR76 family.</text>
</comment>
<evidence type="ECO:0000256" key="3">
    <source>
        <dbReference type="ARBA" id="ARBA00022737"/>
    </source>
</evidence>
<feature type="non-terminal residue" evidence="8">
    <location>
        <position position="1"/>
    </location>
</feature>
<dbReference type="InterPro" id="IPR019775">
    <property type="entry name" value="WD40_repeat_CS"/>
</dbReference>
<evidence type="ECO:0000313" key="8">
    <source>
        <dbReference type="EMBL" id="JAT55209.1"/>
    </source>
</evidence>
<dbReference type="GO" id="GO:0005634">
    <property type="term" value="C:nucleus"/>
    <property type="evidence" value="ECO:0007669"/>
    <property type="project" value="TreeGrafter"/>
</dbReference>
<dbReference type="GO" id="GO:2000001">
    <property type="term" value="P:regulation of DNA damage checkpoint"/>
    <property type="evidence" value="ECO:0007669"/>
    <property type="project" value="TreeGrafter"/>
</dbReference>
<dbReference type="PROSITE" id="PS00678">
    <property type="entry name" value="WD_REPEATS_1"/>
    <property type="match status" value="1"/>
</dbReference>
<dbReference type="Gene3D" id="2.130.10.10">
    <property type="entry name" value="YVTN repeat-like/Quinoprotein amine dehydrogenase"/>
    <property type="match status" value="2"/>
</dbReference>
<dbReference type="InterPro" id="IPR050853">
    <property type="entry name" value="WD_repeat_DNA-damage-binding"/>
</dbReference>
<keyword evidence="3" id="KW-0677">Repeat</keyword>
<dbReference type="PANTHER" id="PTHR14773:SF2">
    <property type="entry name" value="(WILD MALAYSIAN BANANA) HYPOTHETICAL PROTEIN"/>
    <property type="match status" value="1"/>
</dbReference>
<evidence type="ECO:0000256" key="2">
    <source>
        <dbReference type="ARBA" id="ARBA00022574"/>
    </source>
</evidence>
<dbReference type="GO" id="GO:0006974">
    <property type="term" value="P:DNA damage response"/>
    <property type="evidence" value="ECO:0007669"/>
    <property type="project" value="UniProtKB-KW"/>
</dbReference>
<evidence type="ECO:0000256" key="6">
    <source>
        <dbReference type="PROSITE-ProRule" id="PRU00221"/>
    </source>
</evidence>
<feature type="compositionally biased region" description="Pro residues" evidence="7">
    <location>
        <begin position="81"/>
        <end position="96"/>
    </location>
</feature>
<keyword evidence="5" id="KW-0238">DNA-binding</keyword>
<reference evidence="8" key="1">
    <citation type="submission" date="2015-07" db="EMBL/GenBank/DDBJ databases">
        <title>Transcriptome Assembly of Anthurium amnicola.</title>
        <authorList>
            <person name="Suzuki J."/>
        </authorList>
    </citation>
    <scope>NUCLEOTIDE SEQUENCE</scope>
</reference>
<evidence type="ECO:0000256" key="5">
    <source>
        <dbReference type="ARBA" id="ARBA00023125"/>
    </source>
</evidence>
<dbReference type="Pfam" id="PF00400">
    <property type="entry name" value="WD40"/>
    <property type="match status" value="3"/>
</dbReference>
<evidence type="ECO:0000256" key="7">
    <source>
        <dbReference type="SAM" id="MobiDB-lite"/>
    </source>
</evidence>
<feature type="repeat" description="WD" evidence="6">
    <location>
        <begin position="247"/>
        <end position="289"/>
    </location>
</feature>
<evidence type="ECO:0000256" key="4">
    <source>
        <dbReference type="ARBA" id="ARBA00022763"/>
    </source>
</evidence>
<dbReference type="SMART" id="SM00320">
    <property type="entry name" value="WD40"/>
    <property type="match status" value="3"/>
</dbReference>
<evidence type="ECO:0000256" key="1">
    <source>
        <dbReference type="ARBA" id="ARBA00005434"/>
    </source>
</evidence>
<protein>
    <submittedName>
        <fullName evidence="8">Histone acetyltransferase type B subunit 2</fullName>
    </submittedName>
</protein>
<feature type="compositionally biased region" description="Low complexity" evidence="7">
    <location>
        <begin position="114"/>
        <end position="126"/>
    </location>
</feature>
<dbReference type="InterPro" id="IPR001680">
    <property type="entry name" value="WD40_rpt"/>
</dbReference>
<dbReference type="PANTHER" id="PTHR14773">
    <property type="entry name" value="WD REPEAT-CONTAINING PROTEIN 76"/>
    <property type="match status" value="1"/>
</dbReference>
<gene>
    <name evidence="8" type="primary">HAT2_4</name>
    <name evidence="8" type="ORF">g.71426</name>
</gene>
<sequence length="524" mass="55813">VVEPAMAPKLKQSSLHSFLLSTSPNPDGCATITRPIPASAQAPPISSSVSPAAAADYERARQDNIRRNRDFLQKLGIPAGPLAPKPHFPPPLPPAGRGPKRRRSLPSRPPSSPLPLRRSTRNRSLPAPSPDGDEEDAGEATETPSPAYVDSSVFQYACEATPGDLPTLPPPPSSSPISGFRVTGKALRNPSLPKIYTVDVLRVKETRVLVAAGGHGGFISIFGADLVEEGSRDAHPQREIEGPLLSWKGSRSWVSGVLFVEENPMLLVSSSNDGGVVIWDVSKQPSLASSSSSRAPPVVAESKGLHSGGIFSMHRRGCSVATASKDSSVGISTLKVDGQLVVERTISGHHQGVIRGICFGETQYVLADCGADGRICILDARLPEPCTLTITSNHLSHINTVEWCPSDNFLLLSASKDPILRLHDIRNSREPVHELQGHVPSNARICNQIYRPTFVGYGTMVATPGPGSKKISMYSVGSGKLTSQGMIGYDANLVFFTEHNAQASLWTAGKQINQLTALRSGTPS</sequence>
<keyword evidence="4" id="KW-0227">DNA damage</keyword>
<accession>A0A1D1YKQ5</accession>
<keyword evidence="8" id="KW-0808">Transferase</keyword>
<organism evidence="8">
    <name type="scientific">Anthurium amnicola</name>
    <dbReference type="NCBI Taxonomy" id="1678845"/>
    <lineage>
        <taxon>Eukaryota</taxon>
        <taxon>Viridiplantae</taxon>
        <taxon>Streptophyta</taxon>
        <taxon>Embryophyta</taxon>
        <taxon>Tracheophyta</taxon>
        <taxon>Spermatophyta</taxon>
        <taxon>Magnoliopsida</taxon>
        <taxon>Liliopsida</taxon>
        <taxon>Araceae</taxon>
        <taxon>Pothoideae</taxon>
        <taxon>Potheae</taxon>
        <taxon>Anthurium</taxon>
    </lineage>
</organism>
<dbReference type="GO" id="GO:0016740">
    <property type="term" value="F:transferase activity"/>
    <property type="evidence" value="ECO:0007669"/>
    <property type="project" value="UniProtKB-KW"/>
</dbReference>
<dbReference type="InterPro" id="IPR015943">
    <property type="entry name" value="WD40/YVTN_repeat-like_dom_sf"/>
</dbReference>
<dbReference type="SUPFAM" id="SSF50978">
    <property type="entry name" value="WD40 repeat-like"/>
    <property type="match status" value="1"/>
</dbReference>
<feature type="region of interest" description="Disordered" evidence="7">
    <location>
        <begin position="160"/>
        <end position="181"/>
    </location>
</feature>
<proteinExistence type="inferred from homology"/>
<name>A0A1D1YKQ5_9ARAE</name>
<dbReference type="AlphaFoldDB" id="A0A1D1YKQ5"/>
<dbReference type="InterPro" id="IPR036322">
    <property type="entry name" value="WD40_repeat_dom_sf"/>
</dbReference>
<feature type="region of interest" description="Disordered" evidence="7">
    <location>
        <begin position="76"/>
        <end position="146"/>
    </location>
</feature>
<feature type="compositionally biased region" description="Low complexity" evidence="7">
    <location>
        <begin position="35"/>
        <end position="55"/>
    </location>
</feature>
<dbReference type="PROSITE" id="PS50082">
    <property type="entry name" value="WD_REPEATS_2"/>
    <property type="match status" value="1"/>
</dbReference>
<dbReference type="GO" id="GO:0003677">
    <property type="term" value="F:DNA binding"/>
    <property type="evidence" value="ECO:0007669"/>
    <property type="project" value="UniProtKB-KW"/>
</dbReference>
<feature type="region of interest" description="Disordered" evidence="7">
    <location>
        <begin position="29"/>
        <end position="58"/>
    </location>
</feature>
<keyword evidence="2 6" id="KW-0853">WD repeat</keyword>
<dbReference type="EMBL" id="GDJX01012727">
    <property type="protein sequence ID" value="JAT55209.1"/>
    <property type="molecule type" value="Transcribed_RNA"/>
</dbReference>